<keyword evidence="5" id="KW-1185">Reference proteome</keyword>
<evidence type="ECO:0000256" key="2">
    <source>
        <dbReference type="PIRNR" id="PIRNR028983"/>
    </source>
</evidence>
<evidence type="ECO:0000313" key="4">
    <source>
        <dbReference type="EMBL" id="CAH2003313.1"/>
    </source>
</evidence>
<gene>
    <name evidence="4" type="ORF">ACAOBT_LOCUS27339</name>
</gene>
<dbReference type="Pfam" id="PF13862">
    <property type="entry name" value="BCCIP"/>
    <property type="match status" value="1"/>
</dbReference>
<dbReference type="OrthoDB" id="8189124at2759"/>
<dbReference type="Proteomes" id="UP001152888">
    <property type="component" value="Unassembled WGS sequence"/>
</dbReference>
<reference evidence="4" key="1">
    <citation type="submission" date="2022-03" db="EMBL/GenBank/DDBJ databases">
        <authorList>
            <person name="Sayadi A."/>
        </authorList>
    </citation>
    <scope>NUCLEOTIDE SEQUENCE</scope>
</reference>
<dbReference type="GO" id="GO:0005634">
    <property type="term" value="C:nucleus"/>
    <property type="evidence" value="ECO:0007669"/>
    <property type="project" value="TreeGrafter"/>
</dbReference>
<comment type="similarity">
    <text evidence="1 2">Belongs to the BCP1 family.</text>
</comment>
<comment type="caution">
    <text evidence="4">The sequence shown here is derived from an EMBL/GenBank/DDBJ whole genome shotgun (WGS) entry which is preliminary data.</text>
</comment>
<dbReference type="EMBL" id="CAKOFQ010007537">
    <property type="protein sequence ID" value="CAH2003313.1"/>
    <property type="molecule type" value="Genomic_DNA"/>
</dbReference>
<dbReference type="PANTHER" id="PTHR13261:SF0">
    <property type="entry name" value="BRCA2 AND CDKN1A-INTERACTING PROTEIN"/>
    <property type="match status" value="1"/>
</dbReference>
<dbReference type="AlphaFoldDB" id="A0A9P0M269"/>
<proteinExistence type="inferred from homology"/>
<dbReference type="PIRSF" id="PIRSF028983">
    <property type="entry name" value="BCP1"/>
    <property type="match status" value="1"/>
</dbReference>
<dbReference type="PANTHER" id="PTHR13261">
    <property type="entry name" value="BRCA2 AND CDKN1A INTERACTING PROTEIN"/>
    <property type="match status" value="1"/>
</dbReference>
<feature type="compositionally biased region" description="Low complexity" evidence="3">
    <location>
        <begin position="15"/>
        <end position="32"/>
    </location>
</feature>
<name>A0A9P0M269_ACAOB</name>
<organism evidence="4 5">
    <name type="scientific">Acanthoscelides obtectus</name>
    <name type="common">Bean weevil</name>
    <name type="synonym">Bruchus obtectus</name>
    <dbReference type="NCBI Taxonomy" id="200917"/>
    <lineage>
        <taxon>Eukaryota</taxon>
        <taxon>Metazoa</taxon>
        <taxon>Ecdysozoa</taxon>
        <taxon>Arthropoda</taxon>
        <taxon>Hexapoda</taxon>
        <taxon>Insecta</taxon>
        <taxon>Pterygota</taxon>
        <taxon>Neoptera</taxon>
        <taxon>Endopterygota</taxon>
        <taxon>Coleoptera</taxon>
        <taxon>Polyphaga</taxon>
        <taxon>Cucujiformia</taxon>
        <taxon>Chrysomeloidea</taxon>
        <taxon>Chrysomelidae</taxon>
        <taxon>Bruchinae</taxon>
        <taxon>Bruchini</taxon>
        <taxon>Acanthoscelides</taxon>
    </lineage>
</organism>
<evidence type="ECO:0000256" key="3">
    <source>
        <dbReference type="SAM" id="MobiDB-lite"/>
    </source>
</evidence>
<dbReference type="InterPro" id="IPR025602">
    <property type="entry name" value="BCP1_family"/>
</dbReference>
<accession>A0A9P0M269</accession>
<evidence type="ECO:0000313" key="5">
    <source>
        <dbReference type="Proteomes" id="UP001152888"/>
    </source>
</evidence>
<sequence>MAGPPKKSRKESESGSDSNSGDDASDSGSYDGQLEIQATFEGRNPESVDFHGIKQLLQQLFLKAHIDLTQLTDMLINQQGIGSVLKQSIDSDDDDDEDEAMDTGEQENVFGITSVVNLEAHKATPCIKQFFALLNQMSKQHAPENIANKINEILMSNNRLGFLVNERFLNVPAKLAAVMLQSLHDEIERRKKKDASYDFNYYIMICKTCKNKEQGDSEFFVNDEEDIFSQAADVTFAFSVEHEADTGLGGKWKTEDKQVIPYRRILIFKGEKFKGLLDKIAELTK</sequence>
<feature type="region of interest" description="Disordered" evidence="3">
    <location>
        <begin position="1"/>
        <end position="32"/>
    </location>
</feature>
<evidence type="ECO:0000256" key="1">
    <source>
        <dbReference type="ARBA" id="ARBA00006781"/>
    </source>
</evidence>
<protein>
    <recommendedName>
        <fullName evidence="2">Protein BCCIP homolog</fullName>
    </recommendedName>
</protein>